<keyword evidence="1" id="KW-0472">Membrane</keyword>
<evidence type="ECO:0000256" key="1">
    <source>
        <dbReference type="SAM" id="Phobius"/>
    </source>
</evidence>
<keyword evidence="3" id="KW-1185">Reference proteome</keyword>
<dbReference type="EMBL" id="LN902841">
    <property type="protein sequence ID" value="CUT98554.1"/>
    <property type="molecule type" value="Genomic_DNA"/>
</dbReference>
<keyword evidence="1" id="KW-1133">Transmembrane helix</keyword>
<evidence type="ECO:0000313" key="3">
    <source>
        <dbReference type="Proteomes" id="UP000017246"/>
    </source>
</evidence>
<protein>
    <submittedName>
        <fullName evidence="2">Maltose permease MAL61</fullName>
    </submittedName>
</protein>
<reference evidence="2" key="1">
    <citation type="journal article" date="2013" name="Nature">
        <title>The genomes of four tapeworm species reveal adaptations to parasitism.</title>
        <authorList>
            <person name="Tsai I.J."/>
            <person name="Zarowiecki M."/>
            <person name="Holroyd N."/>
            <person name="Garciarrubio A."/>
            <person name="Sanchez-Flores A."/>
            <person name="Brooks K.L."/>
            <person name="Tracey A."/>
            <person name="Bobes R.J."/>
            <person name="Fragoso G."/>
            <person name="Sciutto E."/>
            <person name="Aslett M."/>
            <person name="Beasley H."/>
            <person name="Bennett H.M."/>
            <person name="Cai J."/>
            <person name="Camicia F."/>
            <person name="Clark R."/>
            <person name="Cucher M."/>
            <person name="De Silva N."/>
            <person name="Day T.A."/>
            <person name="Deplazes P."/>
            <person name="Estrada K."/>
            <person name="Fernandez C."/>
            <person name="Holland P.W."/>
            <person name="Hou J."/>
            <person name="Hu S."/>
            <person name="Huckvale T."/>
            <person name="Hung S.S."/>
            <person name="Kamenetzky L."/>
            <person name="Keane J.A."/>
            <person name="Kiss F."/>
            <person name="Koziol U."/>
            <person name="Lambert O."/>
            <person name="Liu K."/>
            <person name="Luo X."/>
            <person name="Luo Y."/>
            <person name="Macchiaroli N."/>
            <person name="Nichol S."/>
            <person name="Paps J."/>
            <person name="Parkinson J."/>
            <person name="Pouchkina-Stantcheva N."/>
            <person name="Riddiford N."/>
            <person name="Rosenzvit M."/>
            <person name="Salinas G."/>
            <person name="Wasmuth J.D."/>
            <person name="Zamanian M."/>
            <person name="Zheng Y."/>
            <person name="Cai X."/>
            <person name="Soberon X."/>
            <person name="Olson P.D."/>
            <person name="Laclette J.P."/>
            <person name="Brehm K."/>
            <person name="Berriman M."/>
            <person name="Garciarrubio A."/>
            <person name="Bobes R.J."/>
            <person name="Fragoso G."/>
            <person name="Sanchez-Flores A."/>
            <person name="Estrada K."/>
            <person name="Cevallos M.A."/>
            <person name="Morett E."/>
            <person name="Gonzalez V."/>
            <person name="Portillo T."/>
            <person name="Ochoa-Leyva A."/>
            <person name="Jose M.V."/>
            <person name="Sciutto E."/>
            <person name="Landa A."/>
            <person name="Jimenez L."/>
            <person name="Valdes V."/>
            <person name="Carrero J.C."/>
            <person name="Larralde C."/>
            <person name="Morales-Montor J."/>
            <person name="Limon-Lason J."/>
            <person name="Soberon X."/>
            <person name="Laclette J.P."/>
        </authorList>
    </citation>
    <scope>NUCLEOTIDE SEQUENCE [LARGE SCALE GENOMIC DNA]</scope>
</reference>
<feature type="transmembrane region" description="Helical" evidence="1">
    <location>
        <begin position="31"/>
        <end position="51"/>
    </location>
</feature>
<accession>A0A0S4MJ89</accession>
<dbReference type="Proteomes" id="UP000017246">
    <property type="component" value="Unassembled WGS sequence"/>
</dbReference>
<dbReference type="AlphaFoldDB" id="A0A0S4MJ89"/>
<reference evidence="2" key="2">
    <citation type="submission" date="2015-11" db="EMBL/GenBank/DDBJ databases">
        <authorList>
            <person name="Zhang Y."/>
            <person name="Guo Z."/>
        </authorList>
    </citation>
    <scope>NUCLEOTIDE SEQUENCE</scope>
</reference>
<organism evidence="2 3">
    <name type="scientific">Echinococcus multilocularis</name>
    <name type="common">Fox tapeworm</name>
    <dbReference type="NCBI Taxonomy" id="6211"/>
    <lineage>
        <taxon>Eukaryota</taxon>
        <taxon>Metazoa</taxon>
        <taxon>Spiralia</taxon>
        <taxon>Lophotrochozoa</taxon>
        <taxon>Platyhelminthes</taxon>
        <taxon>Cestoda</taxon>
        <taxon>Eucestoda</taxon>
        <taxon>Cyclophyllidea</taxon>
        <taxon>Taeniidae</taxon>
        <taxon>Echinococcus</taxon>
    </lineage>
</organism>
<name>A0A0S4MJ89_ECHMU</name>
<evidence type="ECO:0000313" key="2">
    <source>
        <dbReference type="EMBL" id="CUT98554.1"/>
    </source>
</evidence>
<keyword evidence="1" id="KW-0812">Transmembrane</keyword>
<proteinExistence type="predicted"/>
<sequence>MTLKTRSRRLGQCLRAAALNPTACARFARGFLLLLLSCFCCWNTSYIWLIFRIPDPATAENRNIHFRSHHICWKY</sequence>